<reference evidence="1 2" key="1">
    <citation type="submission" date="2023-11" db="EMBL/GenBank/DDBJ databases">
        <authorList>
            <person name="Xu M."/>
            <person name="Jiang T."/>
        </authorList>
    </citation>
    <scope>NUCLEOTIDE SEQUENCE [LARGE SCALE GENOMIC DNA]</scope>
    <source>
        <strain evidence="1 2">SD</strain>
    </source>
</reference>
<organism evidence="1 2">
    <name type="scientific">Patulibacter brassicae</name>
    <dbReference type="NCBI Taxonomy" id="1705717"/>
    <lineage>
        <taxon>Bacteria</taxon>
        <taxon>Bacillati</taxon>
        <taxon>Actinomycetota</taxon>
        <taxon>Thermoleophilia</taxon>
        <taxon>Solirubrobacterales</taxon>
        <taxon>Patulibacteraceae</taxon>
        <taxon>Patulibacter</taxon>
    </lineage>
</organism>
<dbReference type="EMBL" id="JAXAVX010000004">
    <property type="protein sequence ID" value="MDX8152068.1"/>
    <property type="molecule type" value="Genomic_DNA"/>
</dbReference>
<dbReference type="Gene3D" id="3.40.50.1010">
    <property type="entry name" value="5'-nuclease"/>
    <property type="match status" value="1"/>
</dbReference>
<name>A0ABU4VJT6_9ACTN</name>
<gene>
    <name evidence="1" type="ORF">SK069_10720</name>
</gene>
<comment type="caution">
    <text evidence="1">The sequence shown here is derived from an EMBL/GenBank/DDBJ whole genome shotgun (WGS) entry which is preliminary data.</text>
</comment>
<evidence type="ECO:0000313" key="1">
    <source>
        <dbReference type="EMBL" id="MDX8152068.1"/>
    </source>
</evidence>
<dbReference type="Proteomes" id="UP001277761">
    <property type="component" value="Unassembled WGS sequence"/>
</dbReference>
<evidence type="ECO:0000313" key="2">
    <source>
        <dbReference type="Proteomes" id="UP001277761"/>
    </source>
</evidence>
<sequence>MSSSTAEHLLLDASALVELVVAGRHRDAAERLLRRIARDPHLVLITAAHGLVEATNALRGLVRDRHLSSEQGRAAVGWLRDLDLVLDPSGPRLPRM</sequence>
<proteinExistence type="predicted"/>
<dbReference type="InterPro" id="IPR044153">
    <property type="entry name" value="PIN_Pae0151-like"/>
</dbReference>
<keyword evidence="2" id="KW-1185">Reference proteome</keyword>
<protein>
    <submittedName>
        <fullName evidence="1">Type II toxin-antitoxin system VapC family toxin</fullName>
    </submittedName>
</protein>
<dbReference type="CDD" id="cd09873">
    <property type="entry name" value="PIN_Pae0151-like"/>
    <property type="match status" value="1"/>
</dbReference>
<accession>A0ABU4VJT6</accession>
<dbReference type="RefSeq" id="WP_319954223.1">
    <property type="nucleotide sequence ID" value="NZ_JAXAVX010000004.1"/>
</dbReference>